<evidence type="ECO:0000313" key="1">
    <source>
        <dbReference type="EMBL" id="XCD29334.1"/>
    </source>
</evidence>
<protein>
    <recommendedName>
        <fullName evidence="2">Phage protein</fullName>
    </recommendedName>
</protein>
<name>A0AAU8BW48_9VIRU</name>
<accession>A0AAU8BW48</accession>
<organism evidence="1">
    <name type="scientific">Klebsiella phage PMBT12</name>
    <dbReference type="NCBI Taxonomy" id="3137283"/>
    <lineage>
        <taxon>Viruses</taxon>
    </lineage>
</organism>
<proteinExistence type="predicted"/>
<reference evidence="1" key="1">
    <citation type="submission" date="2024-03" db="EMBL/GenBank/DDBJ databases">
        <title>This phage originates from the Bacteriophage catalogue of the Bacteriophage Competence Centre, Department of Microbiology und Biotechnology, Max Rubner-Institut, Kiel, Germany.</title>
        <authorList>
            <person name="Sprotte S."/>
            <person name="Brinks E."/>
        </authorList>
    </citation>
    <scope>NUCLEOTIDE SEQUENCE</scope>
</reference>
<dbReference type="EMBL" id="PP554576">
    <property type="protein sequence ID" value="XCD29334.1"/>
    <property type="molecule type" value="Genomic_DNA"/>
</dbReference>
<evidence type="ECO:0008006" key="2">
    <source>
        <dbReference type="Google" id="ProtNLM"/>
    </source>
</evidence>
<sequence length="34" mass="4005">MVAYGYFEWTERVPGGITKSLNCEMYTQNFMSYS</sequence>